<protein>
    <recommendedName>
        <fullName evidence="5">Transferrin-binding protein B C-lobe/N-lobe beta barrel domain-containing protein</fullName>
    </recommendedName>
</protein>
<evidence type="ECO:0000256" key="1">
    <source>
        <dbReference type="SAM" id="MobiDB-lite"/>
    </source>
</evidence>
<comment type="caution">
    <text evidence="3">The sequence shown here is derived from an EMBL/GenBank/DDBJ whole genome shotgun (WGS) entry which is preliminary data.</text>
</comment>
<sequence>MNRYIAAFALASALASCTSEGGSVLQTGTDVGIATCNQPLVADTAEECVTSSSSGSSGSTTSDPGEIYATDMNADLTANGMSYDPATDQVVFDNVPFDGDDNVYVRNAATTNYQAASGSSFGTYNNASGTSAPTTEFFAVFRRSPGDYSQVGALGSRRYVSYGFGGAGVQRLNGDGSLPDADQSYVFTGEYAAVRTIVESGTATEIQYVAGTSSIDVDIQDFNNVGAVEGFIVNRQFFDVNGVEVAGIGGRDFIRLATAEINFDSWTITSSTATLQVGNSIDKDATIDATTTGGTQTASGTWEGLFAGPNGEEVAGIVFVEGVGAVGVDAGTGLILTSPTVRETGVFQARRP</sequence>
<evidence type="ECO:0000313" key="3">
    <source>
        <dbReference type="EMBL" id="MBP0483581.1"/>
    </source>
</evidence>
<dbReference type="RefSeq" id="WP_209361612.1">
    <property type="nucleotide sequence ID" value="NZ_JAGISH010000007.1"/>
</dbReference>
<feature type="signal peptide" evidence="2">
    <location>
        <begin position="1"/>
        <end position="21"/>
    </location>
</feature>
<accession>A0A940ML98</accession>
<gene>
    <name evidence="3" type="ORF">J5474_13920</name>
</gene>
<dbReference type="PROSITE" id="PS51257">
    <property type="entry name" value="PROKAR_LIPOPROTEIN"/>
    <property type="match status" value="1"/>
</dbReference>
<feature type="region of interest" description="Disordered" evidence="1">
    <location>
        <begin position="47"/>
        <end position="67"/>
    </location>
</feature>
<proteinExistence type="predicted"/>
<name>A0A940ML98_9RHOB</name>
<evidence type="ECO:0008006" key="5">
    <source>
        <dbReference type="Google" id="ProtNLM"/>
    </source>
</evidence>
<dbReference type="EMBL" id="JAGISH010000007">
    <property type="protein sequence ID" value="MBP0483581.1"/>
    <property type="molecule type" value="Genomic_DNA"/>
</dbReference>
<feature type="compositionally biased region" description="Low complexity" evidence="1">
    <location>
        <begin position="50"/>
        <end position="62"/>
    </location>
</feature>
<feature type="chain" id="PRO_5037795676" description="Transferrin-binding protein B C-lobe/N-lobe beta barrel domain-containing protein" evidence="2">
    <location>
        <begin position="22"/>
        <end position="352"/>
    </location>
</feature>
<organism evidence="3 4">
    <name type="scientific">Sagittula salina</name>
    <dbReference type="NCBI Taxonomy" id="2820268"/>
    <lineage>
        <taxon>Bacteria</taxon>
        <taxon>Pseudomonadati</taxon>
        <taxon>Pseudomonadota</taxon>
        <taxon>Alphaproteobacteria</taxon>
        <taxon>Rhodobacterales</taxon>
        <taxon>Roseobacteraceae</taxon>
        <taxon>Sagittula</taxon>
    </lineage>
</organism>
<evidence type="ECO:0000313" key="4">
    <source>
        <dbReference type="Proteomes" id="UP000675940"/>
    </source>
</evidence>
<dbReference type="AlphaFoldDB" id="A0A940ML98"/>
<dbReference type="Proteomes" id="UP000675940">
    <property type="component" value="Unassembled WGS sequence"/>
</dbReference>
<reference evidence="3" key="1">
    <citation type="submission" date="2021-03" db="EMBL/GenBank/DDBJ databases">
        <title>Sagittula salina sp. nov. strain M10.9X isolated from the marine waste.</title>
        <authorList>
            <person name="Satari L."/>
            <person name="Molina-Menor E."/>
            <person name="Vidal-Verdu A."/>
            <person name="Pascual J."/>
            <person name="Pereto J."/>
            <person name="Porcar M."/>
        </authorList>
    </citation>
    <scope>NUCLEOTIDE SEQUENCE</scope>
    <source>
        <strain evidence="3">M10.9X</strain>
    </source>
</reference>
<keyword evidence="2" id="KW-0732">Signal</keyword>
<keyword evidence="4" id="KW-1185">Reference proteome</keyword>
<evidence type="ECO:0000256" key="2">
    <source>
        <dbReference type="SAM" id="SignalP"/>
    </source>
</evidence>